<proteinExistence type="predicted"/>
<evidence type="ECO:0000313" key="2">
    <source>
        <dbReference type="Proteomes" id="UP000821845"/>
    </source>
</evidence>
<reference evidence="1" key="1">
    <citation type="submission" date="2020-05" db="EMBL/GenBank/DDBJ databases">
        <title>Large-scale comparative analyses of tick genomes elucidate their genetic diversity and vector capacities.</title>
        <authorList>
            <person name="Jia N."/>
            <person name="Wang J."/>
            <person name="Shi W."/>
            <person name="Du L."/>
            <person name="Sun Y."/>
            <person name="Zhan W."/>
            <person name="Jiang J."/>
            <person name="Wang Q."/>
            <person name="Zhang B."/>
            <person name="Ji P."/>
            <person name="Sakyi L.B."/>
            <person name="Cui X."/>
            <person name="Yuan T."/>
            <person name="Jiang B."/>
            <person name="Yang W."/>
            <person name="Lam T.T.-Y."/>
            <person name="Chang Q."/>
            <person name="Ding S."/>
            <person name="Wang X."/>
            <person name="Zhu J."/>
            <person name="Ruan X."/>
            <person name="Zhao L."/>
            <person name="Wei J."/>
            <person name="Que T."/>
            <person name="Du C."/>
            <person name="Cheng J."/>
            <person name="Dai P."/>
            <person name="Han X."/>
            <person name="Huang E."/>
            <person name="Gao Y."/>
            <person name="Liu J."/>
            <person name="Shao H."/>
            <person name="Ye R."/>
            <person name="Li L."/>
            <person name="Wei W."/>
            <person name="Wang X."/>
            <person name="Wang C."/>
            <person name="Yang T."/>
            <person name="Huo Q."/>
            <person name="Li W."/>
            <person name="Guo W."/>
            <person name="Chen H."/>
            <person name="Zhou L."/>
            <person name="Ni X."/>
            <person name="Tian J."/>
            <person name="Zhou Y."/>
            <person name="Sheng Y."/>
            <person name="Liu T."/>
            <person name="Pan Y."/>
            <person name="Xia L."/>
            <person name="Li J."/>
            <person name="Zhao F."/>
            <person name="Cao W."/>
        </authorList>
    </citation>
    <scope>NUCLEOTIDE SEQUENCE</scope>
    <source>
        <strain evidence="1">Hyas-2018</strain>
    </source>
</reference>
<comment type="caution">
    <text evidence="1">The sequence shown here is derived from an EMBL/GenBank/DDBJ whole genome shotgun (WGS) entry which is preliminary data.</text>
</comment>
<dbReference type="EMBL" id="CM023486">
    <property type="protein sequence ID" value="KAH6927483.1"/>
    <property type="molecule type" value="Genomic_DNA"/>
</dbReference>
<name>A0ACB7S1G2_HYAAI</name>
<dbReference type="Proteomes" id="UP000821845">
    <property type="component" value="Chromosome 6"/>
</dbReference>
<evidence type="ECO:0000313" key="1">
    <source>
        <dbReference type="EMBL" id="KAH6927483.1"/>
    </source>
</evidence>
<keyword evidence="2" id="KW-1185">Reference proteome</keyword>
<accession>A0ACB7S1G2</accession>
<sequence>MASDPDLIDLASGSVGSLWPISTPGLANFRTTPAVASLYEGNADRSCGLRRRTPIAAGCSACDDESYAREREYTHVKSAHDVERTTPVVCPVVLPRPLSLETAPSRSIVPPLSQAVTTRERERVRTTPPFRSVSVIDEVAGPGPSDGTGRRQHLHAPRTVFARLRIHFSAKDLRGTRPARRGLIGAAASMWEVRAMREL</sequence>
<gene>
    <name evidence="1" type="ORF">HPB50_004534</name>
</gene>
<organism evidence="1 2">
    <name type="scientific">Hyalomma asiaticum</name>
    <name type="common">Tick</name>
    <dbReference type="NCBI Taxonomy" id="266040"/>
    <lineage>
        <taxon>Eukaryota</taxon>
        <taxon>Metazoa</taxon>
        <taxon>Ecdysozoa</taxon>
        <taxon>Arthropoda</taxon>
        <taxon>Chelicerata</taxon>
        <taxon>Arachnida</taxon>
        <taxon>Acari</taxon>
        <taxon>Parasitiformes</taxon>
        <taxon>Ixodida</taxon>
        <taxon>Ixodoidea</taxon>
        <taxon>Ixodidae</taxon>
        <taxon>Hyalomminae</taxon>
        <taxon>Hyalomma</taxon>
    </lineage>
</organism>
<protein>
    <submittedName>
        <fullName evidence="1">Uncharacterized protein</fullName>
    </submittedName>
</protein>